<dbReference type="PANTHER" id="PTHR42685">
    <property type="entry name" value="GERANYLGERANYL DIPHOSPHATE REDUCTASE"/>
    <property type="match status" value="1"/>
</dbReference>
<dbReference type="GO" id="GO:0008654">
    <property type="term" value="P:phospholipid biosynthetic process"/>
    <property type="evidence" value="ECO:0007669"/>
    <property type="project" value="UniProtKB-KW"/>
</dbReference>
<name>A0A7V3RIN6_UNCW3</name>
<dbReference type="InterPro" id="IPR054715">
    <property type="entry name" value="GGR_cat"/>
</dbReference>
<evidence type="ECO:0000256" key="3">
    <source>
        <dbReference type="ARBA" id="ARBA00023002"/>
    </source>
</evidence>
<keyword evidence="6" id="KW-1208">Phospholipid metabolism</keyword>
<dbReference type="NCBIfam" id="TIGR02032">
    <property type="entry name" value="GG-red-SF"/>
    <property type="match status" value="1"/>
</dbReference>
<sequence length="377" mass="42724">MRHLYDVIIIGGGPVGLYTAKKLAQKGFKICVIERKTRVGEGVLCTGLISKEGFERFSLPVESILTQIKSFAFNSPKGQRLEYSYSAPFAFVVNREIFDYKLFESAIKDGVEYKLGVMVRSIDKDGRFYAIYGNDRKWWARSVVIATGNNYRLQKNLGLGKPPGFLYGLQVELPVNVDETNIEIYLGKDYAPGSFAWVVPVNHRGARIGTILNDADSEYLKRFIKEKFDSVDMELERNRINSKPIAYGPIKKSVQDRIIVVGEAAGQVKTTTGGGIFTGLLCADIAINYLEQALKKNRPLDGYEVEWRSALSGEFEVGKKIRRIASSINDRTLEHLFSFVKHNRFWVDLLIPKINFDYHSDFLLYCLKSFIPLLKIS</sequence>
<dbReference type="PANTHER" id="PTHR42685:SF18">
    <property type="entry name" value="DIGERANYLGERANYLGLYCEROPHOSPHOLIPID REDUCTASE"/>
    <property type="match status" value="1"/>
</dbReference>
<evidence type="ECO:0000259" key="8">
    <source>
        <dbReference type="Pfam" id="PF22578"/>
    </source>
</evidence>
<evidence type="ECO:0000256" key="4">
    <source>
        <dbReference type="ARBA" id="ARBA00023098"/>
    </source>
</evidence>
<dbReference type="InterPro" id="IPR036188">
    <property type="entry name" value="FAD/NAD-bd_sf"/>
</dbReference>
<keyword evidence="2" id="KW-0285">Flavoprotein</keyword>
<evidence type="ECO:0000256" key="5">
    <source>
        <dbReference type="ARBA" id="ARBA00023209"/>
    </source>
</evidence>
<dbReference type="AlphaFoldDB" id="A0A7V3RIN6"/>
<keyword evidence="3" id="KW-0560">Oxidoreductase</keyword>
<dbReference type="InterPro" id="IPR050407">
    <property type="entry name" value="Geranylgeranyl_reductase"/>
</dbReference>
<evidence type="ECO:0000259" key="7">
    <source>
        <dbReference type="Pfam" id="PF07992"/>
    </source>
</evidence>
<feature type="domain" description="Digeranylgeranylglycerophospholipid reductase catalytic" evidence="8">
    <location>
        <begin position="175"/>
        <end position="232"/>
    </location>
</feature>
<evidence type="ECO:0000256" key="1">
    <source>
        <dbReference type="ARBA" id="ARBA00022516"/>
    </source>
</evidence>
<dbReference type="Pfam" id="PF22578">
    <property type="entry name" value="GGR_cat"/>
    <property type="match status" value="1"/>
</dbReference>
<accession>A0A7V3RIN6</accession>
<dbReference type="PRINTS" id="PR00420">
    <property type="entry name" value="RNGMNOXGNASE"/>
</dbReference>
<organism evidence="9">
    <name type="scientific">candidate division WOR-3 bacterium</name>
    <dbReference type="NCBI Taxonomy" id="2052148"/>
    <lineage>
        <taxon>Bacteria</taxon>
        <taxon>Bacteria division WOR-3</taxon>
    </lineage>
</organism>
<evidence type="ECO:0000313" key="9">
    <source>
        <dbReference type="EMBL" id="HGE78892.1"/>
    </source>
</evidence>
<evidence type="ECO:0000256" key="6">
    <source>
        <dbReference type="ARBA" id="ARBA00023264"/>
    </source>
</evidence>
<dbReference type="Gene3D" id="3.50.50.60">
    <property type="entry name" value="FAD/NAD(P)-binding domain"/>
    <property type="match status" value="1"/>
</dbReference>
<feature type="domain" description="FAD/NAD(P)-binding" evidence="7">
    <location>
        <begin position="5"/>
        <end position="152"/>
    </location>
</feature>
<dbReference type="InterPro" id="IPR023753">
    <property type="entry name" value="FAD/NAD-binding_dom"/>
</dbReference>
<keyword evidence="1" id="KW-0444">Lipid biosynthesis</keyword>
<reference evidence="9" key="1">
    <citation type="journal article" date="2020" name="mSystems">
        <title>Genome- and Community-Level Interaction Insights into Carbon Utilization and Element Cycling Functions of Hydrothermarchaeota in Hydrothermal Sediment.</title>
        <authorList>
            <person name="Zhou Z."/>
            <person name="Liu Y."/>
            <person name="Xu W."/>
            <person name="Pan J."/>
            <person name="Luo Z.H."/>
            <person name="Li M."/>
        </authorList>
    </citation>
    <scope>NUCLEOTIDE SEQUENCE [LARGE SCALE GENOMIC DNA]</scope>
    <source>
        <strain evidence="9">SpSt-961</strain>
    </source>
</reference>
<dbReference type="Pfam" id="PF07992">
    <property type="entry name" value="Pyr_redox_2"/>
    <property type="match status" value="1"/>
</dbReference>
<dbReference type="EMBL" id="DTOZ01000188">
    <property type="protein sequence ID" value="HGE78892.1"/>
    <property type="molecule type" value="Genomic_DNA"/>
</dbReference>
<dbReference type="GO" id="GO:0016628">
    <property type="term" value="F:oxidoreductase activity, acting on the CH-CH group of donors, NAD or NADP as acceptor"/>
    <property type="evidence" value="ECO:0007669"/>
    <property type="project" value="InterPro"/>
</dbReference>
<protein>
    <submittedName>
        <fullName evidence="9">NAD(P)/FAD-dependent oxidoreductase</fullName>
    </submittedName>
</protein>
<dbReference type="InterPro" id="IPR011777">
    <property type="entry name" value="Geranylgeranyl_Rdtase_fam"/>
</dbReference>
<keyword evidence="5" id="KW-0594">Phospholipid biosynthesis</keyword>
<comment type="caution">
    <text evidence="9">The sequence shown here is derived from an EMBL/GenBank/DDBJ whole genome shotgun (WGS) entry which is preliminary data.</text>
</comment>
<keyword evidence="4" id="KW-0443">Lipid metabolism</keyword>
<evidence type="ECO:0000256" key="2">
    <source>
        <dbReference type="ARBA" id="ARBA00022630"/>
    </source>
</evidence>
<gene>
    <name evidence="9" type="ORF">ENX68_07880</name>
</gene>
<proteinExistence type="predicted"/>
<dbReference type="SUPFAM" id="SSF51905">
    <property type="entry name" value="FAD/NAD(P)-binding domain"/>
    <property type="match status" value="1"/>
</dbReference>